<dbReference type="GO" id="GO:0003676">
    <property type="term" value="F:nucleic acid binding"/>
    <property type="evidence" value="ECO:0007669"/>
    <property type="project" value="InterPro"/>
</dbReference>
<feature type="compositionally biased region" description="Pro residues" evidence="1">
    <location>
        <begin position="124"/>
        <end position="134"/>
    </location>
</feature>
<dbReference type="PANTHER" id="PTHR48475:SF1">
    <property type="entry name" value="RNASE H TYPE-1 DOMAIN-CONTAINING PROTEIN"/>
    <property type="match status" value="1"/>
</dbReference>
<dbReference type="FunFam" id="3.30.420.10:FF:000032">
    <property type="entry name" value="Retrovirus-related Pol polyprotein from transposon 297-like Protein"/>
    <property type="match status" value="1"/>
</dbReference>
<reference evidence="3 4" key="1">
    <citation type="journal article" date="2018" name="PLoS Genet.">
        <title>Population sequencing reveals clonal diversity and ancestral inbreeding in the grapevine cultivar Chardonnay.</title>
        <authorList>
            <person name="Roach M.J."/>
            <person name="Johnson D.L."/>
            <person name="Bohlmann J."/>
            <person name="van Vuuren H.J."/>
            <person name="Jones S.J."/>
            <person name="Pretorius I.S."/>
            <person name="Schmidt S.A."/>
            <person name="Borneman A.R."/>
        </authorList>
    </citation>
    <scope>NUCLEOTIDE SEQUENCE [LARGE SCALE GENOMIC DNA]</scope>
    <source>
        <strain evidence="4">cv. Chardonnay</strain>
        <tissue evidence="3">Leaf</tissue>
    </source>
</reference>
<dbReference type="InterPro" id="IPR002156">
    <property type="entry name" value="RNaseH_domain"/>
</dbReference>
<name>A0A438G7J6_VITVI</name>
<sequence length="2036" mass="227764">MCGGDDHLAWKGPVSSEACRGLRTAGGIGPLFLVLIYLCGSEQRRSTFRIRIFTLSLGIVSWIRVEGRLVRVLDTPDMDQQVVTVDQFTAAMASIQEALASLRQEIGGQQGRPPAVQDETPYDSHPPPPPPPVPSVHQASPYVLHGHSEIAPPVVAQAVVADDTHARMDRIEQCMRQMRVSDGSVVGMILGRWFASLESSRRRTWDDLAQEFLRQFSFNTVGGRIEERARGSEAEDRESVSSFISRWRGKIAEIVDRPSGERPDSDGFEESLQPRIARHILPPGDVKGKKPFVGPRPTDATGTSSGFLITTYQVQPVPLPYYATQGIERPPVSYTATGQPCYAAQFTPRPAPSYPRPRAQQTSASFALRDAETVFADRHAVESGSSEAHRGRGLGHETDRCTALRHAIQDLTRPGPEPIMPAGIYETSGVTLEPQMPAPFRLVPEAASVQAPTSEPLAFTRYSVQAPYILIPDVEEVRAPHVDISQTPDVQYILRGGRVVRQPPPAAAARPLGEHSGSYFYLEPFSVSSTHRDALTRALSQIRVDTTTTPEGLIHMMTAGRATCIVFSDDDLPPEGSDHTRPLYISVGCSGRRVPSVLLDNGSALNVCPLATAIALGYALLISVPLLRPFALMTAPVLRIPTSFNLLLGRPWIHRAGAIPSSLHQKVKFIHDGQVVVVQSVGDMFIAAEPVLEISHTDDDLFLTGFTFDEVQTMEIEDFCRDFVAMSFDQHGSTVVLDIMRSMSYLPGMGLGRRQHGPSEFIAIPDHDVPFGLGFIPTEADYLYMARLRKERPHAPSDGIVGGLSTTQEAELQRLVQQLRLRDGAPGPSTSMLIAPSSPDRTSLMTLSNHSGYGIGVLLISPHGDHVPRSVRLAFSDRHPATNNIVEYEACILGLETALELGIRQMEVFGDSNLVLRQIQGEWKTRDAKLRPYHAYLELLVTRFEDLRYTHLPRAQNQFADALATLASMIDIPADATVRPLLIESRSAPAYCCLIDDMEIDDGLPWYHDIYHFLRLGVYPEAATAKDRRALRQLATRFVICGETLYRRSPDGMLLLCLDRASADRVMREVHAGVCGPHMGGHMLARKIMRTGYFWLTMETDCCQFVQRCPECQIHGDLIHVPPSELHALTSPWPFSVWGIDIIGKISPKSSSGHEFILVAIDYFTKWVEAASYARLTSSGVASFIRSHIICRYGVPHELISDRGVHFRAEVDTLVQRYSIRHHRSTAYRPQTNGAVEAANKNIKRILRKMVETSRDWSEKLPFALWAYRTSFRTSTGATPYSLVYGMEAVLPVEIEMGSLRVALEQQIPETDWAQARFDQLNLLDERRLRAADHVRAYQRKMARAFKKRVKPRPLHVGDLVLRVIRGLIRDPRGKFRPSWSGPYFIRELTPEGAAWLMDLDGNQFSEPTNVDQLKSLICFICLLVDTMFTLGTISFPSFLSPYHPSLHYVPCLKTTLRPWDQISSSTASMWTGAYFRSDEIYRSRGSCVLILICEIFILFDIVVIPGWGYVECLDPHVIISVRYTSGLLCIPMVLFSGHQGRSVVHRSRLVEPLLAIHSSLRFAAACHTGAYFPHIVSLQSGVQSRRSFTVYDIQSHHVTFFSLVFRATSQFDVQSHHHHFLVSAFRAITASQFRRSEPSSVFRSTFRVAFSVSAFRVVITSQLRCSEPSSLLLLVSAFRAIIDFQIDIQSHILGFGVQSRHRAITTSQFRRSEPSSVFRSTFRVAFSVSAFRVVITSQLRCSEPSSLLLSVSAFKVVIGFQIDVQSRVLGFGVQSRYHFSASVFRAIITTSLSFGVQSHHRFSDRRSESRSRFRRSESLSLLSFGVQSHHHYFSQFRRSESSSVFRSTFRVAFSVSAFRVVITSQLRCSEPSSLLLSVSAFRVVIGFQIDVQSRVLGFGVQSRYHFSVSVFRAIITTSLSFGVQSHHRFSDRHSESPPRFRRSESLSLLSLTFRVIIITSQFRRSELSSVFRSTFRVASSVSAFRVVITSQFDVQSHHHHFLVSTSRSTTVILFRLPEPLLSSCLGFQSHYRHLV</sequence>
<dbReference type="InterPro" id="IPR001584">
    <property type="entry name" value="Integrase_cat-core"/>
</dbReference>
<accession>A0A438G7J6</accession>
<dbReference type="GO" id="GO:0015074">
    <property type="term" value="P:DNA integration"/>
    <property type="evidence" value="ECO:0007669"/>
    <property type="project" value="InterPro"/>
</dbReference>
<organism evidence="3 4">
    <name type="scientific">Vitis vinifera</name>
    <name type="common">Grape</name>
    <dbReference type="NCBI Taxonomy" id="29760"/>
    <lineage>
        <taxon>Eukaryota</taxon>
        <taxon>Viridiplantae</taxon>
        <taxon>Streptophyta</taxon>
        <taxon>Embryophyta</taxon>
        <taxon>Tracheophyta</taxon>
        <taxon>Spermatophyta</taxon>
        <taxon>Magnoliopsida</taxon>
        <taxon>eudicotyledons</taxon>
        <taxon>Gunneridae</taxon>
        <taxon>Pentapetalae</taxon>
        <taxon>rosids</taxon>
        <taxon>Vitales</taxon>
        <taxon>Vitaceae</taxon>
        <taxon>Viteae</taxon>
        <taxon>Vitis</taxon>
    </lineage>
</organism>
<dbReference type="InterPro" id="IPR012337">
    <property type="entry name" value="RNaseH-like_sf"/>
</dbReference>
<dbReference type="CDD" id="cd09279">
    <property type="entry name" value="RNase_HI_like"/>
    <property type="match status" value="1"/>
</dbReference>
<dbReference type="SUPFAM" id="SSF53098">
    <property type="entry name" value="Ribonuclease H-like"/>
    <property type="match status" value="2"/>
</dbReference>
<dbReference type="InterPro" id="IPR036397">
    <property type="entry name" value="RNaseH_sf"/>
</dbReference>
<dbReference type="EMBL" id="QGNW01000548">
    <property type="protein sequence ID" value="RVW68134.1"/>
    <property type="molecule type" value="Genomic_DNA"/>
</dbReference>
<dbReference type="GO" id="GO:0004523">
    <property type="term" value="F:RNA-DNA hybrid ribonuclease activity"/>
    <property type="evidence" value="ECO:0007669"/>
    <property type="project" value="InterPro"/>
</dbReference>
<feature type="region of interest" description="Disordered" evidence="1">
    <location>
        <begin position="281"/>
        <end position="301"/>
    </location>
</feature>
<dbReference type="Gene3D" id="1.10.340.70">
    <property type="match status" value="1"/>
</dbReference>
<evidence type="ECO:0000313" key="4">
    <source>
        <dbReference type="Proteomes" id="UP000288805"/>
    </source>
</evidence>
<dbReference type="Proteomes" id="UP000288805">
    <property type="component" value="Unassembled WGS sequence"/>
</dbReference>
<dbReference type="PANTHER" id="PTHR48475">
    <property type="entry name" value="RIBONUCLEASE H"/>
    <property type="match status" value="1"/>
</dbReference>
<evidence type="ECO:0000256" key="1">
    <source>
        <dbReference type="SAM" id="MobiDB-lite"/>
    </source>
</evidence>
<dbReference type="Pfam" id="PF17921">
    <property type="entry name" value="Integrase_H2C2"/>
    <property type="match status" value="1"/>
</dbReference>
<dbReference type="InterPro" id="IPR041588">
    <property type="entry name" value="Integrase_H2C2"/>
</dbReference>
<proteinExistence type="predicted"/>
<evidence type="ECO:0000259" key="2">
    <source>
        <dbReference type="PROSITE" id="PS50994"/>
    </source>
</evidence>
<dbReference type="Gene3D" id="3.30.420.10">
    <property type="entry name" value="Ribonuclease H-like superfamily/Ribonuclease H"/>
    <property type="match status" value="2"/>
</dbReference>
<comment type="caution">
    <text evidence="3">The sequence shown here is derived from an EMBL/GenBank/DDBJ whole genome shotgun (WGS) entry which is preliminary data.</text>
</comment>
<dbReference type="Pfam" id="PF13456">
    <property type="entry name" value="RVT_3"/>
    <property type="match status" value="1"/>
</dbReference>
<evidence type="ECO:0000313" key="3">
    <source>
        <dbReference type="EMBL" id="RVW68134.1"/>
    </source>
</evidence>
<feature type="domain" description="Integrase catalytic" evidence="2">
    <location>
        <begin position="1128"/>
        <end position="1288"/>
    </location>
</feature>
<dbReference type="PROSITE" id="PS50994">
    <property type="entry name" value="INTEGRASE"/>
    <property type="match status" value="1"/>
</dbReference>
<feature type="region of interest" description="Disordered" evidence="1">
    <location>
        <begin position="108"/>
        <end position="139"/>
    </location>
</feature>
<protein>
    <submittedName>
        <fullName evidence="3">Gypsy retrotransposon integrase-like protein 1</fullName>
    </submittedName>
</protein>
<gene>
    <name evidence="3" type="primary">GIN1_9</name>
    <name evidence="3" type="ORF">CK203_062986</name>
</gene>